<evidence type="ECO:0000256" key="2">
    <source>
        <dbReference type="ARBA" id="ARBA00022741"/>
    </source>
</evidence>
<keyword evidence="2" id="KW-0547">Nucleotide-binding</keyword>
<dbReference type="InterPro" id="IPR000641">
    <property type="entry name" value="CbxX/CfxQ"/>
</dbReference>
<keyword evidence="4" id="KW-0175">Coiled coil</keyword>
<dbReference type="Pfam" id="PF17866">
    <property type="entry name" value="AAA_lid_6"/>
    <property type="match status" value="1"/>
</dbReference>
<evidence type="ECO:0000313" key="8">
    <source>
        <dbReference type="Proteomes" id="UP001276659"/>
    </source>
</evidence>
<dbReference type="SMART" id="SM00382">
    <property type="entry name" value="AAA"/>
    <property type="match status" value="3"/>
</dbReference>
<organism evidence="7 8">
    <name type="scientific">Lepraria neglecta</name>
    <dbReference type="NCBI Taxonomy" id="209136"/>
    <lineage>
        <taxon>Eukaryota</taxon>
        <taxon>Fungi</taxon>
        <taxon>Dikarya</taxon>
        <taxon>Ascomycota</taxon>
        <taxon>Pezizomycotina</taxon>
        <taxon>Lecanoromycetes</taxon>
        <taxon>OSLEUM clade</taxon>
        <taxon>Lecanoromycetidae</taxon>
        <taxon>Lecanorales</taxon>
        <taxon>Lecanorineae</taxon>
        <taxon>Stereocaulaceae</taxon>
        <taxon>Lepraria</taxon>
    </lineage>
</organism>
<dbReference type="Pfam" id="PF00004">
    <property type="entry name" value="AAA"/>
    <property type="match status" value="3"/>
</dbReference>
<feature type="domain" description="AAA+ ATPase" evidence="6">
    <location>
        <begin position="293"/>
        <end position="425"/>
    </location>
</feature>
<dbReference type="GO" id="GO:0005524">
    <property type="term" value="F:ATP binding"/>
    <property type="evidence" value="ECO:0007669"/>
    <property type="project" value="UniProtKB-KW"/>
</dbReference>
<dbReference type="InterPro" id="IPR027417">
    <property type="entry name" value="P-loop_NTPase"/>
</dbReference>
<evidence type="ECO:0000256" key="5">
    <source>
        <dbReference type="SAM" id="MobiDB-lite"/>
    </source>
</evidence>
<dbReference type="Gene3D" id="3.40.50.300">
    <property type="entry name" value="P-loop containing nucleotide triphosphate hydrolases"/>
    <property type="match status" value="4"/>
</dbReference>
<feature type="domain" description="AAA+ ATPase" evidence="6">
    <location>
        <begin position="849"/>
        <end position="986"/>
    </location>
</feature>
<dbReference type="SUPFAM" id="SSF52540">
    <property type="entry name" value="P-loop containing nucleoside triphosphate hydrolases"/>
    <property type="match status" value="3"/>
</dbReference>
<dbReference type="FunFam" id="1.10.8.60:FF:000159">
    <property type="entry name" value="p-loop containing nucleoside triphosphate hydrolase protein"/>
    <property type="match status" value="1"/>
</dbReference>
<evidence type="ECO:0000256" key="1">
    <source>
        <dbReference type="ARBA" id="ARBA00010378"/>
    </source>
</evidence>
<feature type="region of interest" description="Disordered" evidence="5">
    <location>
        <begin position="1123"/>
        <end position="1145"/>
    </location>
</feature>
<dbReference type="EMBL" id="JASNWA010000009">
    <property type="protein sequence ID" value="KAK3169600.1"/>
    <property type="molecule type" value="Genomic_DNA"/>
</dbReference>
<protein>
    <recommendedName>
        <fullName evidence="6">AAA+ ATPase domain-containing protein</fullName>
    </recommendedName>
</protein>
<dbReference type="InterPro" id="IPR003593">
    <property type="entry name" value="AAA+_ATPase"/>
</dbReference>
<dbReference type="PANTHER" id="PTHR43392:SF2">
    <property type="entry name" value="AAA-TYPE ATPASE FAMILY PROTEIN _ ANKYRIN REPEAT FAMILY PROTEIN"/>
    <property type="match status" value="1"/>
</dbReference>
<dbReference type="GO" id="GO:0016887">
    <property type="term" value="F:ATP hydrolysis activity"/>
    <property type="evidence" value="ECO:0007669"/>
    <property type="project" value="InterPro"/>
</dbReference>
<keyword evidence="8" id="KW-1185">Reference proteome</keyword>
<evidence type="ECO:0000313" key="7">
    <source>
        <dbReference type="EMBL" id="KAK3169600.1"/>
    </source>
</evidence>
<dbReference type="Gene3D" id="1.10.8.60">
    <property type="match status" value="2"/>
</dbReference>
<gene>
    <name evidence="7" type="ORF">OEA41_008984</name>
</gene>
<dbReference type="PANTHER" id="PTHR43392">
    <property type="entry name" value="AAA-TYPE ATPASE FAMILY PROTEIN / ANKYRIN REPEAT FAMILY PROTEIN"/>
    <property type="match status" value="1"/>
</dbReference>
<dbReference type="PRINTS" id="PR00819">
    <property type="entry name" value="CBXCFQXSUPER"/>
</dbReference>
<dbReference type="FunFam" id="1.10.8.60:FF:000160">
    <property type="entry name" value="WGS project CABT00000000 data, contig 2.55"/>
    <property type="match status" value="1"/>
</dbReference>
<feature type="coiled-coil region" evidence="4">
    <location>
        <begin position="112"/>
        <end position="142"/>
    </location>
</feature>
<dbReference type="InterPro" id="IPR041627">
    <property type="entry name" value="AAA_lid_6"/>
</dbReference>
<keyword evidence="3" id="KW-0067">ATP-binding</keyword>
<feature type="compositionally biased region" description="Polar residues" evidence="5">
    <location>
        <begin position="185"/>
        <end position="226"/>
    </location>
</feature>
<comment type="caution">
    <text evidence="7">The sequence shown here is derived from an EMBL/GenBank/DDBJ whole genome shotgun (WGS) entry which is preliminary data.</text>
</comment>
<feature type="region of interest" description="Disordered" evidence="5">
    <location>
        <begin position="180"/>
        <end position="246"/>
    </location>
</feature>
<dbReference type="FunFam" id="3.40.50.300:FF:000216">
    <property type="entry name" value="Type VII secretion ATPase EccA"/>
    <property type="match status" value="3"/>
</dbReference>
<dbReference type="CDD" id="cd00009">
    <property type="entry name" value="AAA"/>
    <property type="match status" value="2"/>
</dbReference>
<dbReference type="InterPro" id="IPR003959">
    <property type="entry name" value="ATPase_AAA_core"/>
</dbReference>
<evidence type="ECO:0000256" key="3">
    <source>
        <dbReference type="ARBA" id="ARBA00022840"/>
    </source>
</evidence>
<proteinExistence type="inferred from homology"/>
<dbReference type="Proteomes" id="UP001276659">
    <property type="component" value="Unassembled WGS sequence"/>
</dbReference>
<evidence type="ECO:0000259" key="6">
    <source>
        <dbReference type="SMART" id="SM00382"/>
    </source>
</evidence>
<sequence>MASPQRLNVLLSRARDGLIMLGNIETFANARKGKEIWIQLFDLLKREGHIYDGLPVKCERHPKRTSILREVIDFEVECLDGGCIPCEHVMRDKCPNGHARSWKCHKPPPKSCSKCEADARRIQKEMQKALELQEKRDREEQEHLRQIAKIDALLEDERQRERAQAVQQKEQDLANAKALTDRMSKNNPQPKSATISATPVESSPLTGKSQLSTSSTGKEPSGSNEKPATKGKRRQESNAREIWEHQKRMENVSNDTIDYLMEMIGLEEVKLQVLRIKAKIDLSVRQGSDMKEDRLNVVFLGNPGTGKTTVARLYAKILTSLGVLPGDAFVETTGSRLANDGVAGIKKHIEGIHNAGGGALFVDEAYQLAEQHNYGGKTVLDFLLAEMENNVGKIVFILAGYNKEMEKFFEHNPGLSSRVPYKLQFTDYQDDELLWMLQHRINKKYGGKMSIEGGKDGLYMRIVVRRLGRGRGRPGFGNARALQTTYSRISECQAERLSRERREGLYPDDFHLSKDDLIGPDPSKAMLKSMAWGKLQELTGLKAVKESIKGMIDRISVNYRRELNENEPIEVSLNRVFLGSPGTGKTSVAKLYGQILVDLGLLSNGEVVIKNPADFIGSALGQSENNTKAILATTVGKVLIIDEAYMLYSGTGGTGNQSDSYKTAVIDTIVAEVQSVPGEDRCVLLLGYKEQIVTMFQNVNPGLSRRFAIENAFHFEDFTDDELLEILELKLKHQDLQATKEAKAVAIEVLSRSRNRPNFGNAGEVENVLSLAKNRYQSRQSSASEQSFDVTFDPEDFDPDFQRGANASTNLQKLFSDVVGCEKIVDKLQGYQEVAQNMKARGRQSRGLIPTNFLFKGPPGTGKTTTARKMGQVFFDLGMLSAVEVIECSASDLIGSYVGQTGPKTRAQLEKALGKVLFVDEAYRLAEGNFATEAINELVDLLTKPTFIDKIVVILAGYDEDIDNLISVNPGLSSRFPEQIVFKNMGPQHCLQILERKIQQQEIETPPLADTQSEIHQKMVQLLTLLAALPSWGNARDIETLAKTMIGSVFRSKASTTDALAISSTDVLHYTKVMLNDRKGRAANVRSKSPLSLLQGMSKAPQALPPLLSQETTTSQIKTIMDQPRETEELPPPTPPLQEAGVQRDDGVSDEVWIQLQADIRAAEADTKISEEMIISQEAAFSAALVQENERIEALKKLEQAKAKDEEEIQELKRKQEEARLQERAARIAREKAMAELERIRLQEVRQKREAQVQTRLQQMGVCCAGFQWIKQSSGYRCAGGSHYVSNGQLGL</sequence>
<comment type="similarity">
    <text evidence="1">Belongs to the CbxX/CfxQ family.</text>
</comment>
<feature type="domain" description="AAA+ ATPase" evidence="6">
    <location>
        <begin position="572"/>
        <end position="690"/>
    </location>
</feature>
<reference evidence="7" key="1">
    <citation type="submission" date="2022-11" db="EMBL/GenBank/DDBJ databases">
        <title>Chromosomal genome sequence assembly and mating type (MAT) locus characterization of the leprose asexual lichenized fungus Lepraria neglecta (Nyl.) Erichsen.</title>
        <authorList>
            <person name="Allen J.L."/>
            <person name="Pfeffer B."/>
        </authorList>
    </citation>
    <scope>NUCLEOTIDE SEQUENCE</scope>
    <source>
        <strain evidence="7">Allen 5258</strain>
    </source>
</reference>
<feature type="coiled-coil region" evidence="4">
    <location>
        <begin position="1184"/>
        <end position="1250"/>
    </location>
</feature>
<dbReference type="InterPro" id="IPR050773">
    <property type="entry name" value="CbxX/CfxQ_RuBisCO_ESX"/>
</dbReference>
<accession>A0AAE0DHM4</accession>
<evidence type="ECO:0000256" key="4">
    <source>
        <dbReference type="SAM" id="Coils"/>
    </source>
</evidence>
<name>A0AAE0DHM4_9LECA</name>
<feature type="compositionally biased region" description="Basic and acidic residues" evidence="5">
    <location>
        <begin position="234"/>
        <end position="246"/>
    </location>
</feature>